<evidence type="ECO:0000313" key="3">
    <source>
        <dbReference type="Proteomes" id="UP000256709"/>
    </source>
</evidence>
<dbReference type="Proteomes" id="UP000256709">
    <property type="component" value="Unassembled WGS sequence"/>
</dbReference>
<protein>
    <submittedName>
        <fullName evidence="2">Uncharacterized protein</fullName>
    </submittedName>
</protein>
<accession>A0A3E0W6K7</accession>
<gene>
    <name evidence="2" type="ORF">B7R21_01225</name>
</gene>
<dbReference type="AlphaFoldDB" id="A0A3E0W6K7"/>
<sequence>MALNRAAVRRDLPYLRRRVKPVAVDVAAAVAPAAEASAAPSVPSTSGGLSLRPAAATAAAAAAPAARPAAAPGFRPAPASAAPGSARPANPARPVRPSLPEPFPAPPIGEVRELGPEHPVLRLDARRSAIGSLIVSGVHAIAWESTDLVTGALTLTSGGVDTAGTPVMTPGNRALVGFDDGDAIVALRHLRSLRRALFIGNGSEPIGVQLFDGSHVSVAVTFTASSEPGAGGASGDRMSVLTLLRIGALIELRAEPVARALSPAELHREFGFQLTARFDARQPRTR</sequence>
<feature type="region of interest" description="Disordered" evidence="1">
    <location>
        <begin position="69"/>
        <end position="113"/>
    </location>
</feature>
<feature type="compositionally biased region" description="Pro residues" evidence="1">
    <location>
        <begin position="97"/>
        <end position="107"/>
    </location>
</feature>
<dbReference type="RefSeq" id="WP_116281433.1">
    <property type="nucleotide sequence ID" value="NZ_NBXA01000002.1"/>
</dbReference>
<evidence type="ECO:0000313" key="2">
    <source>
        <dbReference type="EMBL" id="RFA16767.1"/>
    </source>
</evidence>
<comment type="caution">
    <text evidence="2">The sequence shown here is derived from an EMBL/GenBank/DDBJ whole genome shotgun (WGS) entry which is preliminary data.</text>
</comment>
<proteinExistence type="predicted"/>
<reference evidence="2 3" key="1">
    <citation type="submission" date="2017-04" db="EMBL/GenBank/DDBJ databases">
        <title>Comparative genome analysis of Subtercola boreus.</title>
        <authorList>
            <person name="Cho Y.-J."/>
            <person name="Cho A."/>
            <person name="Kim O.-S."/>
            <person name="Lee J.-I."/>
        </authorList>
    </citation>
    <scope>NUCLEOTIDE SEQUENCE [LARGE SCALE GENOMIC DNA]</scope>
    <source>
        <strain evidence="2 3">P27444</strain>
    </source>
</reference>
<feature type="compositionally biased region" description="Low complexity" evidence="1">
    <location>
        <begin position="69"/>
        <end position="96"/>
    </location>
</feature>
<evidence type="ECO:0000256" key="1">
    <source>
        <dbReference type="SAM" id="MobiDB-lite"/>
    </source>
</evidence>
<dbReference type="EMBL" id="NBXA01000002">
    <property type="protein sequence ID" value="RFA16767.1"/>
    <property type="molecule type" value="Genomic_DNA"/>
</dbReference>
<name>A0A3E0W6K7_9MICO</name>
<organism evidence="2 3">
    <name type="scientific">Subtercola boreus</name>
    <dbReference type="NCBI Taxonomy" id="120213"/>
    <lineage>
        <taxon>Bacteria</taxon>
        <taxon>Bacillati</taxon>
        <taxon>Actinomycetota</taxon>
        <taxon>Actinomycetes</taxon>
        <taxon>Micrococcales</taxon>
        <taxon>Microbacteriaceae</taxon>
        <taxon>Subtercola</taxon>
    </lineage>
</organism>
<dbReference type="OrthoDB" id="4946395at2"/>